<comment type="caution">
    <text evidence="8">The sequence shown here is derived from an EMBL/GenBank/DDBJ whole genome shotgun (WGS) entry which is preliminary data.</text>
</comment>
<feature type="transmembrane region" description="Helical" evidence="7">
    <location>
        <begin position="246"/>
        <end position="268"/>
    </location>
</feature>
<sequence>MVLARLLVKKNDGLKNLKWYFCSQLRIMYNIILIFVCLLLGVLLQKVKHLPVNLHKKLNYIVIYFCLPSLALFYIPKIELDTKLLYPIGVTWIGFITAILFFSLLGAKLKWSRKLTGCMIMTAGFSNTSFLGFPIIQALYGNEGLKMAILVDQPGTFVVLSTLGIFIATLYSTGHPDVFQIIKKILFFPPFIAFLLACFMNVFHFDFHEYIQFSLQKAGSVMTPLAMLSVGLQLQFDRKSKHFKFLGLGLVYKLIMTPALIYLLYVVIMKQHSQMIQVSVIEAAMAPMISSSIIASSYGLKPRLCSMMIGFGIPLSFITLVFWYFIANSI</sequence>
<feature type="transmembrane region" description="Helical" evidence="7">
    <location>
        <begin position="58"/>
        <end position="78"/>
    </location>
</feature>
<accession>A0A3E0EK20</accession>
<protein>
    <recommendedName>
        <fullName evidence="10">Permease</fullName>
    </recommendedName>
</protein>
<dbReference type="Pfam" id="PF03547">
    <property type="entry name" value="Mem_trans"/>
    <property type="match status" value="1"/>
</dbReference>
<evidence type="ECO:0000256" key="1">
    <source>
        <dbReference type="ARBA" id="ARBA00004141"/>
    </source>
</evidence>
<evidence type="ECO:0000256" key="7">
    <source>
        <dbReference type="SAM" id="Phobius"/>
    </source>
</evidence>
<dbReference type="GO" id="GO:0016020">
    <property type="term" value="C:membrane"/>
    <property type="evidence" value="ECO:0007669"/>
    <property type="project" value="UniProtKB-SubCell"/>
</dbReference>
<keyword evidence="6 7" id="KW-0472">Membrane</keyword>
<gene>
    <name evidence="8" type="ORF">C8P67_10681</name>
</gene>
<evidence type="ECO:0000313" key="9">
    <source>
        <dbReference type="Proteomes" id="UP000257136"/>
    </source>
</evidence>
<feature type="transmembrane region" description="Helical" evidence="7">
    <location>
        <begin position="156"/>
        <end position="173"/>
    </location>
</feature>
<feature type="transmembrane region" description="Helical" evidence="7">
    <location>
        <begin position="84"/>
        <end position="105"/>
    </location>
</feature>
<evidence type="ECO:0008006" key="10">
    <source>
        <dbReference type="Google" id="ProtNLM"/>
    </source>
</evidence>
<dbReference type="InterPro" id="IPR004776">
    <property type="entry name" value="Mem_transp_PIN-like"/>
</dbReference>
<keyword evidence="5 7" id="KW-1133">Transmembrane helix</keyword>
<organism evidence="8 9">
    <name type="scientific">Flavobacterium aquicola</name>
    <dbReference type="NCBI Taxonomy" id="1682742"/>
    <lineage>
        <taxon>Bacteria</taxon>
        <taxon>Pseudomonadati</taxon>
        <taxon>Bacteroidota</taxon>
        <taxon>Flavobacteriia</taxon>
        <taxon>Flavobacteriales</taxon>
        <taxon>Flavobacteriaceae</taxon>
        <taxon>Flavobacterium</taxon>
    </lineage>
</organism>
<keyword evidence="9" id="KW-1185">Reference proteome</keyword>
<evidence type="ECO:0000256" key="5">
    <source>
        <dbReference type="ARBA" id="ARBA00022989"/>
    </source>
</evidence>
<keyword evidence="3" id="KW-1003">Cell membrane</keyword>
<feature type="transmembrane region" description="Helical" evidence="7">
    <location>
        <begin position="307"/>
        <end position="326"/>
    </location>
</feature>
<comment type="subcellular location">
    <subcellularLocation>
        <location evidence="1">Membrane</location>
        <topology evidence="1">Multi-pass membrane protein</topology>
    </subcellularLocation>
</comment>
<dbReference type="AlphaFoldDB" id="A0A3E0EK20"/>
<dbReference type="GO" id="GO:0055085">
    <property type="term" value="P:transmembrane transport"/>
    <property type="evidence" value="ECO:0007669"/>
    <property type="project" value="InterPro"/>
</dbReference>
<dbReference type="PANTHER" id="PTHR36838">
    <property type="entry name" value="AUXIN EFFLUX CARRIER FAMILY PROTEIN"/>
    <property type="match status" value="1"/>
</dbReference>
<keyword evidence="4 7" id="KW-0812">Transmembrane</keyword>
<proteinExistence type="predicted"/>
<dbReference type="PANTHER" id="PTHR36838:SF1">
    <property type="entry name" value="SLR1864 PROTEIN"/>
    <property type="match status" value="1"/>
</dbReference>
<evidence type="ECO:0000256" key="3">
    <source>
        <dbReference type="ARBA" id="ARBA00022475"/>
    </source>
</evidence>
<evidence type="ECO:0000256" key="4">
    <source>
        <dbReference type="ARBA" id="ARBA00022692"/>
    </source>
</evidence>
<reference evidence="8 9" key="1">
    <citation type="submission" date="2018-08" db="EMBL/GenBank/DDBJ databases">
        <title>Genomic Encyclopedia of Archaeal and Bacterial Type Strains, Phase II (KMG-II): from individual species to whole genera.</title>
        <authorList>
            <person name="Goeker M."/>
        </authorList>
    </citation>
    <scope>NUCLEOTIDE SEQUENCE [LARGE SCALE GENOMIC DNA]</scope>
    <source>
        <strain evidence="8 9">DSM 100880</strain>
    </source>
</reference>
<dbReference type="Proteomes" id="UP000257136">
    <property type="component" value="Unassembled WGS sequence"/>
</dbReference>
<feature type="transmembrane region" description="Helical" evidence="7">
    <location>
        <begin position="117"/>
        <end position="136"/>
    </location>
</feature>
<feature type="transmembrane region" description="Helical" evidence="7">
    <location>
        <begin position="185"/>
        <end position="203"/>
    </location>
</feature>
<dbReference type="EMBL" id="QUNI01000006">
    <property type="protein sequence ID" value="REG98485.1"/>
    <property type="molecule type" value="Genomic_DNA"/>
</dbReference>
<evidence type="ECO:0000256" key="6">
    <source>
        <dbReference type="ARBA" id="ARBA00023136"/>
    </source>
</evidence>
<evidence type="ECO:0000256" key="2">
    <source>
        <dbReference type="ARBA" id="ARBA00022448"/>
    </source>
</evidence>
<evidence type="ECO:0000313" key="8">
    <source>
        <dbReference type="EMBL" id="REG98485.1"/>
    </source>
</evidence>
<name>A0A3E0EK20_9FLAO</name>
<keyword evidence="2" id="KW-0813">Transport</keyword>
<feature type="transmembrane region" description="Helical" evidence="7">
    <location>
        <begin position="27"/>
        <end position="46"/>
    </location>
</feature>